<keyword evidence="3" id="KW-0812">Transmembrane</keyword>
<proteinExistence type="predicted"/>
<evidence type="ECO:0000256" key="3">
    <source>
        <dbReference type="SAM" id="Phobius"/>
    </source>
</evidence>
<dbReference type="PROSITE" id="PS50222">
    <property type="entry name" value="EF_HAND_2"/>
    <property type="match status" value="1"/>
</dbReference>
<accession>A0ABP0PVA7</accession>
<dbReference type="SMART" id="SM00054">
    <property type="entry name" value="EFh"/>
    <property type="match status" value="2"/>
</dbReference>
<name>A0ABP0PVA7_9DINO</name>
<dbReference type="InterPro" id="IPR001849">
    <property type="entry name" value="PH_domain"/>
</dbReference>
<dbReference type="PROSITE" id="PS50003">
    <property type="entry name" value="PH_DOMAIN"/>
    <property type="match status" value="1"/>
</dbReference>
<feature type="transmembrane region" description="Helical" evidence="3">
    <location>
        <begin position="38"/>
        <end position="60"/>
    </location>
</feature>
<dbReference type="EMBL" id="CAXAMN010023583">
    <property type="protein sequence ID" value="CAK9078650.1"/>
    <property type="molecule type" value="Genomic_DNA"/>
</dbReference>
<evidence type="ECO:0000259" key="5">
    <source>
        <dbReference type="PROSITE" id="PS50222"/>
    </source>
</evidence>
<dbReference type="InterPro" id="IPR018247">
    <property type="entry name" value="EF_Hand_1_Ca_BS"/>
</dbReference>
<dbReference type="Gene3D" id="1.10.238.10">
    <property type="entry name" value="EF-hand"/>
    <property type="match status" value="1"/>
</dbReference>
<feature type="domain" description="PH" evidence="4">
    <location>
        <begin position="1765"/>
        <end position="1872"/>
    </location>
</feature>
<reference evidence="6 7" key="1">
    <citation type="submission" date="2024-02" db="EMBL/GenBank/DDBJ databases">
        <authorList>
            <person name="Chen Y."/>
            <person name="Shah S."/>
            <person name="Dougan E. K."/>
            <person name="Thang M."/>
            <person name="Chan C."/>
        </authorList>
    </citation>
    <scope>NUCLEOTIDE SEQUENCE [LARGE SCALE GENOMIC DNA]</scope>
</reference>
<keyword evidence="3" id="KW-1133">Transmembrane helix</keyword>
<dbReference type="InterPro" id="IPR011992">
    <property type="entry name" value="EF-hand-dom_pair"/>
</dbReference>
<dbReference type="Pfam" id="PF13499">
    <property type="entry name" value="EF-hand_7"/>
    <property type="match status" value="1"/>
</dbReference>
<evidence type="ECO:0000256" key="1">
    <source>
        <dbReference type="ARBA" id="ARBA00022837"/>
    </source>
</evidence>
<comment type="caution">
    <text evidence="6">The sequence shown here is derived from an EMBL/GenBank/DDBJ whole genome shotgun (WGS) entry which is preliminary data.</text>
</comment>
<feature type="transmembrane region" description="Helical" evidence="3">
    <location>
        <begin position="12"/>
        <end position="32"/>
    </location>
</feature>
<dbReference type="Proteomes" id="UP001642484">
    <property type="component" value="Unassembled WGS sequence"/>
</dbReference>
<feature type="domain" description="EF-hand" evidence="5">
    <location>
        <begin position="836"/>
        <end position="871"/>
    </location>
</feature>
<sequence length="2578" mass="282953">MAEGERMERMNPVAIEQWMAGAIGALAVALLVTRCLRLSLLIALVALTLEAAALAGQLGLQRYLGMGPARLAVGFSARSIRFCIINVNIQSEGLISRLVVLPLPLLLTGFAASELSLKLQPFRIQLCATGLSLAVRCLEANEWNKDSAVKGAQSAALSQLEMLFFAMERRHREVTSPPAKKRSLQLVKQLVDLILDHVEVQADGFALKLEAMRYQGEEAPQLSPERFLAHIQVGRFHLPSAVPEVDPQVPCPDVSACSDGEYFCPRVQRDIRVRGFSLNVVGAAGVGLRQDSSSSSSQPQMDLFGSMPEMQIRLAMPPVLCQLLSGSTRPWRRISAHLTGVPGDTSPGALNANEALMKVVWTLLGRYLAAGAYCYQLQLAELKQVGGAQAAAEGRGLPPPSLTKEKRLAVLDELRRASWAQVRNALPSECSYYDLLALRVEAAGFDSQVSDARRLWRTALDTMNKYSKVEGLFHELHVSMGLSLDIDLEMGAGRISADLGRLFAKLGPKGTLAGLEVVHGMAVDAHERTWCQGASARDTEQMVLVRGGSKLPRRERVVEPSMWLAAFLPAEPGSMQVTLKLNQARARILPSPLLGTVLPAVLGLLRQDPRPPAPELPDHFTEEHLEAIPTEAHLPDTILGGMALHFEMDVRESCAVLPLKPQLPSKMSDLVPKTDLDYDGLVVSADVINATLVSSPSEESLVLSVDAPSVVAPGGYKIMEPMSLVELRYVASWYTPSTGAKVPLRSANIRLPMASLSVSLAVMRMLKKTATALAQGFASDEQANMEENAPEEGRFARVRRLFTENDVDESGELERTEVFKLAERLCVDNYALSHQELIGAFDEIWTAMDSSNDGKVSFEEFCDALAGGEGRSASKNFGPLSLRAGELASKSFLEGHDEEDDQASKARLWNLLHEDIQAQVGGGSNSSPLTLQWKLLRALRNYSDAKEWWESTLRPEVAPDAHWEIEPDRPVLSARELMFAALSDSGQIQQITEEKTATAQSRRTGPRHRSGLKLRMACDGFRLNLEDPLSQLRGQHRLSLGAASDSDDSKAFDLELTYWHATGHRHLSFEDQLKATIVVRGFFSSCMNPCHHHPEFIMESWGFNVCVDSPAGVKALTCRFIADCHFVMNVTSSLLLGVKPIVRTLMPPEDPDAFRGDISQSAGGTAPLAHLLQGLRRLTQEKLQEFKLILNDPDAAGVGTKVPGEEIVQVSTGPPRGLDRRGSNKAKWMIPFELNSAKNLARIMLPAGWHVTELHQTDMLQFELFVEAEARSDPPEPSEIVVWSVDTASAGASAGTLAQDQESNHSPTSRTEEDSPETRSCQSSRTLQVLNRCGVPGEVWFERGSKQRIGPVEVLEADGQPSTVVVPDVRCSLCVGVTEVSVYKSAEARPDLSSFGRCGAPIKALQGIMSSRGAERGAERGEVQSCLTASLSIGPQGQALLELLPPLELQNGTQLPLHLHLHPPYGNHAVAAQMGIFGLTRASAAWAAPNLEPKVAIVPPGGTFQVPLHMLQKVNTESHGFGQHFWQVLAEAIPPKKNHCSLAFAFPLGGSILRSGREELELRRSLGLALETTSITGSGPEKTTLQRFTLLLLPGLRVVNSLPVKLLVVLQREKIRDEHCDVEPGGTADFGRSPFGGKLLLAVEGEEPQVLDLPAEALSDRSKFKELKMDQLRLSSNMSCSLHCSWQAGQSPEMVITGKCLLFNKTGLTLQVAERVERDSAQQPAAQLCPGGAAVLGTEAEVCIGLGLQQVVSRSSRDHPEKSQQLELRGFADVQDAERLFCWRSVSVRLSQGRLQLKRQREASEVDGLEQQAILWPLSRYCRCMAAEPQNTGGVKDCFSLEDPSRGQSLVFHAPDSATQREWLMELQRSVQILQEEDEITKGWDKDGGACRRGKVPDELWETWCTSGVPIMAIGEGELMVTAGSSESPSVMFLGVQVHAVLGIPRFPGKGVTVTPRFILRNASESFVQVMPGLLPNKKSGDEPAVTNRVEEIIKEFSGPDTMDIMEFIARDPIADQAVWIPPGESLAIFHFPLRCQASEVSQARKAVALRLPGREPLQLIHVEAKGPLQLQQVLTSGVIPYKDHPWQSGRLPPRMRMLAQEGRLMCLRWKYLKDFQLGDLILTSACEMFIGLPISELGAEWLRKEPWKECEALDLRSQGHHKITLQMFTAQMKAGRCNFDGVGRGCVIFLAQRIDNDYDLQMGKGLPWSGWLGLNNTQEKVVALSSAGSTGGASGVSFMRCSVQVRNSTAFMILSDEPPPYRVENWSDSRTLAVRFLGDDYCEILPPLSWFAFDWPTRAQHEKKERYLILQDLLTEKKEIYQAHDLGLGPPLKLDTNAVDVTGQNAELTEDGFKEIVLKEDPREMEHFVARVAQDLGTVASSSSTLPELTMGALSLREMRQQMIERGLVEPQKPSLTKRGREKAMLCHYTMTTFLKFLLHTGGFAAKESHLSAFAAASSRLPNLLQLLEKLPEEVWVKKERTPEQAFQDLLAVSDVEHTANALHLLVRRVLEEDLAVQPKSVSTTEVHALAKEMANGLRNGQWPQGDAELGAVGIGHHLELASLQPFVSSYSYRLGL</sequence>
<protein>
    <recommendedName>
        <fullName evidence="8">Calmodulin</fullName>
    </recommendedName>
</protein>
<feature type="region of interest" description="Disordered" evidence="2">
    <location>
        <begin position="1292"/>
        <end position="1323"/>
    </location>
</feature>
<dbReference type="PROSITE" id="PS00018">
    <property type="entry name" value="EF_HAND_1"/>
    <property type="match status" value="2"/>
</dbReference>
<evidence type="ECO:0000256" key="2">
    <source>
        <dbReference type="SAM" id="MobiDB-lite"/>
    </source>
</evidence>
<dbReference type="SUPFAM" id="SSF47473">
    <property type="entry name" value="EF-hand"/>
    <property type="match status" value="1"/>
</dbReference>
<keyword evidence="7" id="KW-1185">Reference proteome</keyword>
<evidence type="ECO:0000313" key="6">
    <source>
        <dbReference type="EMBL" id="CAK9078650.1"/>
    </source>
</evidence>
<gene>
    <name evidence="6" type="ORF">CCMP2556_LOCUS38776</name>
</gene>
<organism evidence="6 7">
    <name type="scientific">Durusdinium trenchii</name>
    <dbReference type="NCBI Taxonomy" id="1381693"/>
    <lineage>
        <taxon>Eukaryota</taxon>
        <taxon>Sar</taxon>
        <taxon>Alveolata</taxon>
        <taxon>Dinophyceae</taxon>
        <taxon>Suessiales</taxon>
        <taxon>Symbiodiniaceae</taxon>
        <taxon>Durusdinium</taxon>
    </lineage>
</organism>
<feature type="compositionally biased region" description="Polar residues" evidence="2">
    <location>
        <begin position="1298"/>
        <end position="1309"/>
    </location>
</feature>
<dbReference type="CDD" id="cd00051">
    <property type="entry name" value="EFh"/>
    <property type="match status" value="1"/>
</dbReference>
<keyword evidence="1" id="KW-0106">Calcium</keyword>
<evidence type="ECO:0008006" key="8">
    <source>
        <dbReference type="Google" id="ProtNLM"/>
    </source>
</evidence>
<evidence type="ECO:0000259" key="4">
    <source>
        <dbReference type="PROSITE" id="PS50003"/>
    </source>
</evidence>
<keyword evidence="3" id="KW-0472">Membrane</keyword>
<dbReference type="InterPro" id="IPR002048">
    <property type="entry name" value="EF_hand_dom"/>
</dbReference>
<evidence type="ECO:0000313" key="7">
    <source>
        <dbReference type="Proteomes" id="UP001642484"/>
    </source>
</evidence>